<accession>A0ABM0MSR2</accession>
<evidence type="ECO:0000313" key="2">
    <source>
        <dbReference type="Proteomes" id="UP000694865"/>
    </source>
</evidence>
<reference evidence="3" key="1">
    <citation type="submission" date="2025-08" db="UniProtKB">
        <authorList>
            <consortium name="RefSeq"/>
        </authorList>
    </citation>
    <scope>IDENTIFICATION</scope>
    <source>
        <tissue evidence="3">Testes</tissue>
    </source>
</reference>
<dbReference type="GeneID" id="102807672"/>
<proteinExistence type="predicted"/>
<feature type="region of interest" description="Disordered" evidence="1">
    <location>
        <begin position="1"/>
        <end position="38"/>
    </location>
</feature>
<dbReference type="Proteomes" id="UP000694865">
    <property type="component" value="Unplaced"/>
</dbReference>
<organism evidence="2 3">
    <name type="scientific">Saccoglossus kowalevskii</name>
    <name type="common">Acorn worm</name>
    <dbReference type="NCBI Taxonomy" id="10224"/>
    <lineage>
        <taxon>Eukaryota</taxon>
        <taxon>Metazoa</taxon>
        <taxon>Hemichordata</taxon>
        <taxon>Enteropneusta</taxon>
        <taxon>Harrimaniidae</taxon>
        <taxon>Saccoglossus</taxon>
    </lineage>
</organism>
<protein>
    <submittedName>
        <fullName evidence="3">Myosin heavy chain, cardiac muscle isoform-like</fullName>
    </submittedName>
</protein>
<evidence type="ECO:0000256" key="1">
    <source>
        <dbReference type="SAM" id="MobiDB-lite"/>
    </source>
</evidence>
<evidence type="ECO:0000313" key="3">
    <source>
        <dbReference type="RefSeq" id="XP_006823053.1"/>
    </source>
</evidence>
<gene>
    <name evidence="3" type="primary">LOC102807672</name>
</gene>
<keyword evidence="2" id="KW-1185">Reference proteome</keyword>
<dbReference type="RefSeq" id="XP_006823053.1">
    <property type="nucleotide sequence ID" value="XM_006822990.1"/>
</dbReference>
<sequence>MGEPQSFNKSMGEPQSFNKSMGEPQSFNKSMGEPQSFNKLVMGGSQRQLELQLQDILQKQKELLQQSQLLNYILRDLNNQMYTSNALTSLKISQQKEEVQLQLAEIRTALEKKQAEYLKICQTLSDLRSTYTSKLTKPCEDQKRRNRGGKRKKGNRHEISKCLSGNCNKCSFCEELKTPSSSTHSDGSKDASTSKGLYYYRIMLHPTL</sequence>
<name>A0ABM0MSR2_SACKO</name>